<dbReference type="InterPro" id="IPR001387">
    <property type="entry name" value="Cro/C1-type_HTH"/>
</dbReference>
<accession>A0ABV6A0Z9</accession>
<dbReference type="PANTHER" id="PTHR35010:SF2">
    <property type="entry name" value="BLL4672 PROTEIN"/>
    <property type="match status" value="1"/>
</dbReference>
<name>A0ABV6A0Z9_9PSEU</name>
<dbReference type="InterPro" id="IPR010982">
    <property type="entry name" value="Lambda_DNA-bd_dom_sf"/>
</dbReference>
<dbReference type="RefSeq" id="WP_377855736.1">
    <property type="nucleotide sequence ID" value="NZ_JBHLZU010000018.1"/>
</dbReference>
<dbReference type="InterPro" id="IPR041413">
    <property type="entry name" value="MLTR_LBD"/>
</dbReference>
<proteinExistence type="predicted"/>
<dbReference type="Gene3D" id="1.10.260.40">
    <property type="entry name" value="lambda repressor-like DNA-binding domains"/>
    <property type="match status" value="1"/>
</dbReference>
<dbReference type="Gene3D" id="3.30.450.180">
    <property type="match status" value="1"/>
</dbReference>
<dbReference type="PANTHER" id="PTHR35010">
    <property type="entry name" value="BLL4672 PROTEIN-RELATED"/>
    <property type="match status" value="1"/>
</dbReference>
<gene>
    <name evidence="3" type="ORF">ACFFQA_23035</name>
</gene>
<feature type="region of interest" description="Disordered" evidence="1">
    <location>
        <begin position="278"/>
        <end position="313"/>
    </location>
</feature>
<keyword evidence="4" id="KW-1185">Reference proteome</keyword>
<organism evidence="3 4">
    <name type="scientific">Allokutzneria oryzae</name>
    <dbReference type="NCBI Taxonomy" id="1378989"/>
    <lineage>
        <taxon>Bacteria</taxon>
        <taxon>Bacillati</taxon>
        <taxon>Actinomycetota</taxon>
        <taxon>Actinomycetes</taxon>
        <taxon>Pseudonocardiales</taxon>
        <taxon>Pseudonocardiaceae</taxon>
        <taxon>Allokutzneria</taxon>
    </lineage>
</organism>
<dbReference type="EMBL" id="JBHLZU010000018">
    <property type="protein sequence ID" value="MFB9906820.1"/>
    <property type="molecule type" value="Genomic_DNA"/>
</dbReference>
<evidence type="ECO:0000256" key="1">
    <source>
        <dbReference type="SAM" id="MobiDB-lite"/>
    </source>
</evidence>
<dbReference type="Proteomes" id="UP001589693">
    <property type="component" value="Unassembled WGS sequence"/>
</dbReference>
<feature type="domain" description="HTH cro/C1-type" evidence="2">
    <location>
        <begin position="6"/>
        <end position="82"/>
    </location>
</feature>
<evidence type="ECO:0000313" key="3">
    <source>
        <dbReference type="EMBL" id="MFB9906820.1"/>
    </source>
</evidence>
<evidence type="ECO:0000313" key="4">
    <source>
        <dbReference type="Proteomes" id="UP001589693"/>
    </source>
</evidence>
<sequence>MNNRTELAEFLRSRRARVLPVDVGLPAGHNRRTPGLRREEVARLAAISVDYYTRMEQARGPRPSRQVLGGLARALRLSDDERRHLFTLVGETPEPVGEPPQDVPAGVLHLLDRLDDTPAFVIDAKYDMLAWNDMAVALGTDYSALPPKLRNLARQRFLMRPERPFDAEQAEQFGREMVADLRQAAARYPHSAELGALVAELLASSEEFADLWAEHEVRVLRGGSKRMWHPEVGDLVLDCQRLMVPEADQCIVLYTAAPGTPSHEALRLLKVLGAQRFSSSRSAQRDHRSEPAPAPAAPGRSGGPAPGRSRPAR</sequence>
<evidence type="ECO:0000259" key="2">
    <source>
        <dbReference type="SMART" id="SM00530"/>
    </source>
</evidence>
<comment type="caution">
    <text evidence="3">The sequence shown here is derived from an EMBL/GenBank/DDBJ whole genome shotgun (WGS) entry which is preliminary data.</text>
</comment>
<dbReference type="CDD" id="cd00093">
    <property type="entry name" value="HTH_XRE"/>
    <property type="match status" value="1"/>
</dbReference>
<dbReference type="SUPFAM" id="SSF47413">
    <property type="entry name" value="lambda repressor-like DNA-binding domains"/>
    <property type="match status" value="1"/>
</dbReference>
<dbReference type="Pfam" id="PF13560">
    <property type="entry name" value="HTH_31"/>
    <property type="match status" value="1"/>
</dbReference>
<protein>
    <submittedName>
        <fullName evidence="3">Helix-turn-helix transcriptional regulator</fullName>
    </submittedName>
</protein>
<reference evidence="3 4" key="1">
    <citation type="submission" date="2024-09" db="EMBL/GenBank/DDBJ databases">
        <authorList>
            <person name="Sun Q."/>
            <person name="Mori K."/>
        </authorList>
    </citation>
    <scope>NUCLEOTIDE SEQUENCE [LARGE SCALE GENOMIC DNA]</scope>
    <source>
        <strain evidence="3 4">TBRC 7907</strain>
    </source>
</reference>
<dbReference type="SMART" id="SM00530">
    <property type="entry name" value="HTH_XRE"/>
    <property type="match status" value="1"/>
</dbReference>
<dbReference type="Pfam" id="PF17765">
    <property type="entry name" value="MLTR_LBD"/>
    <property type="match status" value="1"/>
</dbReference>